<dbReference type="Pfam" id="PF00535">
    <property type="entry name" value="Glycos_transf_2"/>
    <property type="match status" value="1"/>
</dbReference>
<protein>
    <submittedName>
        <fullName evidence="2">Glycosyltransferase</fullName>
    </submittedName>
</protein>
<dbReference type="InterPro" id="IPR029044">
    <property type="entry name" value="Nucleotide-diphossugar_trans"/>
</dbReference>
<dbReference type="Gene3D" id="3.90.550.10">
    <property type="entry name" value="Spore Coat Polysaccharide Biosynthesis Protein SpsA, Chain A"/>
    <property type="match status" value="1"/>
</dbReference>
<comment type="caution">
    <text evidence="2">The sequence shown here is derived from an EMBL/GenBank/DDBJ whole genome shotgun (WGS) entry which is preliminary data.</text>
</comment>
<evidence type="ECO:0000313" key="3">
    <source>
        <dbReference type="Proteomes" id="UP000295479"/>
    </source>
</evidence>
<feature type="domain" description="Glycosyltransferase 2-like" evidence="1">
    <location>
        <begin position="24"/>
        <end position="149"/>
    </location>
</feature>
<name>A0A4R5CMD4_9FLAO</name>
<dbReference type="InterPro" id="IPR001173">
    <property type="entry name" value="Glyco_trans_2-like"/>
</dbReference>
<evidence type="ECO:0000259" key="1">
    <source>
        <dbReference type="Pfam" id="PF00535"/>
    </source>
</evidence>
<organism evidence="2 3">
    <name type="scientific">Flavobacterium cellulosilyticum</name>
    <dbReference type="NCBI Taxonomy" id="2541731"/>
    <lineage>
        <taxon>Bacteria</taxon>
        <taxon>Pseudomonadati</taxon>
        <taxon>Bacteroidota</taxon>
        <taxon>Flavobacteriia</taxon>
        <taxon>Flavobacteriales</taxon>
        <taxon>Flavobacteriaceae</taxon>
        <taxon>Flavobacterium</taxon>
    </lineage>
</organism>
<dbReference type="AlphaFoldDB" id="A0A4R5CMD4"/>
<evidence type="ECO:0000313" key="2">
    <source>
        <dbReference type="EMBL" id="TDD99840.1"/>
    </source>
</evidence>
<dbReference type="EMBL" id="SMFK01000001">
    <property type="protein sequence ID" value="TDD99840.1"/>
    <property type="molecule type" value="Genomic_DNA"/>
</dbReference>
<sequence>MFNKTPENPPKIKPYNGNDSILWSVMIPVYNCFNYIEITLNSVLQQAPSSELMQIEVIDDCSTDGDVEKLVNEVGKGRITYYRQQENVGSLRNFETCINRSKGKYIHLLHGDDKIDFGFYNEIETLFHNFPQAGAAFTNFKYIDSKNKLVDIKNKKILDSPGEIHNFIDMIAVQQLIQPPAIVVKRTTYETLGSFFAVHYGEDWEMWTRIASKFPMAYSPKYLAFYRVNHGIGISHNSFISGQNVMDMKKVINIIKNYIPVNKQSKIEKASLKYYAKYCAKVANSLLLDNKDAAFRQIRGAWSISKDYKTLLWIVRFYSMYILRYKQIENLWYSTKKNVSKIKLNNF</sequence>
<dbReference type="SUPFAM" id="SSF53448">
    <property type="entry name" value="Nucleotide-diphospho-sugar transferases"/>
    <property type="match status" value="1"/>
</dbReference>
<reference evidence="2 3" key="1">
    <citation type="submission" date="2019-03" db="EMBL/GenBank/DDBJ databases">
        <title>Flavobacterium AR-3-4 sp. nov. isolated from arctic soil.</title>
        <authorList>
            <person name="Chaudhary D.K."/>
        </authorList>
    </citation>
    <scope>NUCLEOTIDE SEQUENCE [LARGE SCALE GENOMIC DNA]</scope>
    <source>
        <strain evidence="2 3">AR-3-4</strain>
    </source>
</reference>
<accession>A0A4R5CMD4</accession>
<gene>
    <name evidence="2" type="ORF">E0F76_03725</name>
</gene>
<dbReference type="RefSeq" id="WP_132001517.1">
    <property type="nucleotide sequence ID" value="NZ_SMFK01000001.1"/>
</dbReference>
<dbReference type="OrthoDB" id="396512at2"/>
<dbReference type="PANTHER" id="PTHR22916">
    <property type="entry name" value="GLYCOSYLTRANSFERASE"/>
    <property type="match status" value="1"/>
</dbReference>
<keyword evidence="3" id="KW-1185">Reference proteome</keyword>
<proteinExistence type="predicted"/>
<dbReference type="PANTHER" id="PTHR22916:SF3">
    <property type="entry name" value="UDP-GLCNAC:BETAGAL BETA-1,3-N-ACETYLGLUCOSAMINYLTRANSFERASE-LIKE PROTEIN 1"/>
    <property type="match status" value="1"/>
</dbReference>
<dbReference type="Proteomes" id="UP000295479">
    <property type="component" value="Unassembled WGS sequence"/>
</dbReference>
<keyword evidence="2" id="KW-0808">Transferase</keyword>
<dbReference type="GO" id="GO:0016758">
    <property type="term" value="F:hexosyltransferase activity"/>
    <property type="evidence" value="ECO:0007669"/>
    <property type="project" value="UniProtKB-ARBA"/>
</dbReference>